<comment type="caution">
    <text evidence="1">The sequence shown here is derived from an EMBL/GenBank/DDBJ whole genome shotgun (WGS) entry which is preliminary data.</text>
</comment>
<proteinExistence type="predicted"/>
<keyword evidence="2" id="KW-1185">Reference proteome</keyword>
<reference evidence="1 2" key="1">
    <citation type="submission" date="2019-06" db="EMBL/GenBank/DDBJ databases">
        <title>Sequencing the genomes of 1000 actinobacteria strains.</title>
        <authorList>
            <person name="Klenk H.-P."/>
        </authorList>
    </citation>
    <scope>NUCLEOTIDE SEQUENCE [LARGE SCALE GENOMIC DNA]</scope>
    <source>
        <strain evidence="1 2">DSM 43866</strain>
    </source>
</reference>
<dbReference type="EMBL" id="VIWY01000002">
    <property type="protein sequence ID" value="TWG24826.1"/>
    <property type="molecule type" value="Genomic_DNA"/>
</dbReference>
<evidence type="ECO:0000313" key="1">
    <source>
        <dbReference type="EMBL" id="TWG24826.1"/>
    </source>
</evidence>
<dbReference type="AlphaFoldDB" id="A0A561WLT6"/>
<protein>
    <submittedName>
        <fullName evidence="1">Uncharacterized protein</fullName>
    </submittedName>
</protein>
<accession>A0A561WLT6</accession>
<dbReference type="Proteomes" id="UP000320239">
    <property type="component" value="Unassembled WGS sequence"/>
</dbReference>
<organism evidence="1 2">
    <name type="scientific">Actinoplanes teichomyceticus</name>
    <dbReference type="NCBI Taxonomy" id="1867"/>
    <lineage>
        <taxon>Bacteria</taxon>
        <taxon>Bacillati</taxon>
        <taxon>Actinomycetota</taxon>
        <taxon>Actinomycetes</taxon>
        <taxon>Micromonosporales</taxon>
        <taxon>Micromonosporaceae</taxon>
        <taxon>Actinoplanes</taxon>
    </lineage>
</organism>
<sequence length="51" mass="5344">MLTGLPLGAGVILLVPGAAHLDHIDRTELATAARPLLDLLASRGLTDRRDS</sequence>
<evidence type="ECO:0000313" key="2">
    <source>
        <dbReference type="Proteomes" id="UP000320239"/>
    </source>
</evidence>
<gene>
    <name evidence="1" type="ORF">FHX34_1021389</name>
</gene>
<name>A0A561WLT6_ACTTI</name>